<feature type="compositionally biased region" description="Polar residues" evidence="1">
    <location>
        <begin position="193"/>
        <end position="205"/>
    </location>
</feature>
<gene>
    <name evidence="2" type="ORF">BU23DRAFT_306192</name>
</gene>
<feature type="compositionally biased region" description="Polar residues" evidence="1">
    <location>
        <begin position="300"/>
        <end position="321"/>
    </location>
</feature>
<organism evidence="2 3">
    <name type="scientific">Bimuria novae-zelandiae CBS 107.79</name>
    <dbReference type="NCBI Taxonomy" id="1447943"/>
    <lineage>
        <taxon>Eukaryota</taxon>
        <taxon>Fungi</taxon>
        <taxon>Dikarya</taxon>
        <taxon>Ascomycota</taxon>
        <taxon>Pezizomycotina</taxon>
        <taxon>Dothideomycetes</taxon>
        <taxon>Pleosporomycetidae</taxon>
        <taxon>Pleosporales</taxon>
        <taxon>Massarineae</taxon>
        <taxon>Didymosphaeriaceae</taxon>
        <taxon>Bimuria</taxon>
    </lineage>
</organism>
<name>A0A6A5UPP1_9PLEO</name>
<evidence type="ECO:0000313" key="3">
    <source>
        <dbReference type="Proteomes" id="UP000800036"/>
    </source>
</evidence>
<evidence type="ECO:0000256" key="1">
    <source>
        <dbReference type="SAM" id="MobiDB-lite"/>
    </source>
</evidence>
<feature type="compositionally biased region" description="Basic and acidic residues" evidence="1">
    <location>
        <begin position="415"/>
        <end position="445"/>
    </location>
</feature>
<dbReference type="OrthoDB" id="5408296at2759"/>
<sequence length="458" mass="49566">MPPQQGEVSLLTLFADIHYYFSPPHFKTPHHRFDKSSYVYLYHNPMQQRGRIEVANHAGTPDQDAFAGNLDTVTIEQTYKHPCLFTLTVDAFRNQNGSAAPSPQQDISQWHLPAPDPQNNGKYMYRLHAVDIYFWTPDDASLFLDSVKRVVQPQQLQILANPNGQVASAQSDYKHDAMNPVVAKLERAAISHTSRSPSLNLSTQHSYPGPPAAPASTSSPPAADSNTHYAPMAYNPAAPAAPEPIAHREKTPPPPDAADGTGLGNAALNDHQNTQPYGNPLQAGFAPQPTSGPYMPGPPSRTSTFSGPPQQPGIQRSSTVGSIPPPPQSPPSFAPPPAGPPPNQPPAQQYANHPGTPGFPPTQSPLPSPGYAQQPYQPMASPPAGGYAQYQYASTTPQQPSADQYALHQQLYRPTEQEAGIKDHERVSSGEKKSNMGKRAEKLEKGIGGFLKKLDKKF</sequence>
<proteinExistence type="predicted"/>
<feature type="compositionally biased region" description="Polar residues" evidence="1">
    <location>
        <begin position="391"/>
        <end position="402"/>
    </location>
</feature>
<keyword evidence="3" id="KW-1185">Reference proteome</keyword>
<feature type="compositionally biased region" description="Pro residues" evidence="1">
    <location>
        <begin position="323"/>
        <end position="345"/>
    </location>
</feature>
<protein>
    <submittedName>
        <fullName evidence="2">Uncharacterized protein</fullName>
    </submittedName>
</protein>
<accession>A0A6A5UPP1</accession>
<feature type="compositionally biased region" description="Low complexity" evidence="1">
    <location>
        <begin position="214"/>
        <end position="244"/>
    </location>
</feature>
<dbReference type="Proteomes" id="UP000800036">
    <property type="component" value="Unassembled WGS sequence"/>
</dbReference>
<evidence type="ECO:0000313" key="2">
    <source>
        <dbReference type="EMBL" id="KAF1966901.1"/>
    </source>
</evidence>
<dbReference type="EMBL" id="ML976739">
    <property type="protein sequence ID" value="KAF1966901.1"/>
    <property type="molecule type" value="Genomic_DNA"/>
</dbReference>
<reference evidence="2" key="1">
    <citation type="journal article" date="2020" name="Stud. Mycol.">
        <title>101 Dothideomycetes genomes: a test case for predicting lifestyles and emergence of pathogens.</title>
        <authorList>
            <person name="Haridas S."/>
            <person name="Albert R."/>
            <person name="Binder M."/>
            <person name="Bloem J."/>
            <person name="Labutti K."/>
            <person name="Salamov A."/>
            <person name="Andreopoulos B."/>
            <person name="Baker S."/>
            <person name="Barry K."/>
            <person name="Bills G."/>
            <person name="Bluhm B."/>
            <person name="Cannon C."/>
            <person name="Castanera R."/>
            <person name="Culley D."/>
            <person name="Daum C."/>
            <person name="Ezra D."/>
            <person name="Gonzalez J."/>
            <person name="Henrissat B."/>
            <person name="Kuo A."/>
            <person name="Liang C."/>
            <person name="Lipzen A."/>
            <person name="Lutzoni F."/>
            <person name="Magnuson J."/>
            <person name="Mondo S."/>
            <person name="Nolan M."/>
            <person name="Ohm R."/>
            <person name="Pangilinan J."/>
            <person name="Park H.-J."/>
            <person name="Ramirez L."/>
            <person name="Alfaro M."/>
            <person name="Sun H."/>
            <person name="Tritt A."/>
            <person name="Yoshinaga Y."/>
            <person name="Zwiers L.-H."/>
            <person name="Turgeon B."/>
            <person name="Goodwin S."/>
            <person name="Spatafora J."/>
            <person name="Crous P."/>
            <person name="Grigoriev I."/>
        </authorList>
    </citation>
    <scope>NUCLEOTIDE SEQUENCE</scope>
    <source>
        <strain evidence="2">CBS 107.79</strain>
    </source>
</reference>
<feature type="compositionally biased region" description="Pro residues" evidence="1">
    <location>
        <begin position="357"/>
        <end position="368"/>
    </location>
</feature>
<dbReference type="AlphaFoldDB" id="A0A6A5UPP1"/>
<feature type="region of interest" description="Disordered" evidence="1">
    <location>
        <begin position="193"/>
        <end position="448"/>
    </location>
</feature>